<feature type="transmembrane region" description="Helical" evidence="7">
    <location>
        <begin position="177"/>
        <end position="199"/>
    </location>
</feature>
<feature type="transmembrane region" description="Helical" evidence="7">
    <location>
        <begin position="291"/>
        <end position="313"/>
    </location>
</feature>
<name>A0A4Q9B2A1_9DEIN</name>
<keyword evidence="6 7" id="KW-0472">Membrane</keyword>
<evidence type="ECO:0000256" key="6">
    <source>
        <dbReference type="ARBA" id="ARBA00023136"/>
    </source>
</evidence>
<feature type="transmembrane region" description="Helical" evidence="7">
    <location>
        <begin position="121"/>
        <end position="144"/>
    </location>
</feature>
<comment type="similarity">
    <text evidence="2">Belongs to the polysaccharide synthase family.</text>
</comment>
<dbReference type="PANTHER" id="PTHR30250:SF10">
    <property type="entry name" value="LIPOPOLYSACCHARIDE BIOSYNTHESIS PROTEIN WZXC"/>
    <property type="match status" value="1"/>
</dbReference>
<dbReference type="InterPro" id="IPR050833">
    <property type="entry name" value="Poly_Biosynth_Transport"/>
</dbReference>
<organism evidence="8 9">
    <name type="scientific">Thermus thermamylovorans</name>
    <dbReference type="NCBI Taxonomy" id="2509362"/>
    <lineage>
        <taxon>Bacteria</taxon>
        <taxon>Thermotogati</taxon>
        <taxon>Deinococcota</taxon>
        <taxon>Deinococci</taxon>
        <taxon>Thermales</taxon>
        <taxon>Thermaceae</taxon>
        <taxon>Thermus</taxon>
    </lineage>
</organism>
<feature type="transmembrane region" description="Helical" evidence="7">
    <location>
        <begin position="364"/>
        <end position="386"/>
    </location>
</feature>
<evidence type="ECO:0000256" key="2">
    <source>
        <dbReference type="ARBA" id="ARBA00007430"/>
    </source>
</evidence>
<comment type="caution">
    <text evidence="8">The sequence shown here is derived from an EMBL/GenBank/DDBJ whole genome shotgun (WGS) entry which is preliminary data.</text>
</comment>
<comment type="subcellular location">
    <subcellularLocation>
        <location evidence="1">Cell membrane</location>
        <topology evidence="1">Multi-pass membrane protein</topology>
    </subcellularLocation>
</comment>
<feature type="transmembrane region" description="Helical" evidence="7">
    <location>
        <begin position="392"/>
        <end position="411"/>
    </location>
</feature>
<accession>A0A4Q9B2A1</accession>
<evidence type="ECO:0000256" key="4">
    <source>
        <dbReference type="ARBA" id="ARBA00022692"/>
    </source>
</evidence>
<dbReference type="Proteomes" id="UP000292858">
    <property type="component" value="Unassembled WGS sequence"/>
</dbReference>
<feature type="transmembrane region" description="Helical" evidence="7">
    <location>
        <begin position="20"/>
        <end position="38"/>
    </location>
</feature>
<keyword evidence="9" id="KW-1185">Reference proteome</keyword>
<keyword evidence="3" id="KW-1003">Cell membrane</keyword>
<keyword evidence="4 7" id="KW-0812">Transmembrane</keyword>
<dbReference type="Pfam" id="PF01943">
    <property type="entry name" value="Polysacc_synt"/>
    <property type="match status" value="1"/>
</dbReference>
<keyword evidence="5 7" id="KW-1133">Transmembrane helix</keyword>
<feature type="transmembrane region" description="Helical" evidence="7">
    <location>
        <begin position="151"/>
        <end position="171"/>
    </location>
</feature>
<proteinExistence type="inferred from homology"/>
<dbReference type="AlphaFoldDB" id="A0A4Q9B2A1"/>
<evidence type="ECO:0000313" key="9">
    <source>
        <dbReference type="Proteomes" id="UP000292858"/>
    </source>
</evidence>
<feature type="transmembrane region" description="Helical" evidence="7">
    <location>
        <begin position="333"/>
        <end position="352"/>
    </location>
</feature>
<evidence type="ECO:0000256" key="1">
    <source>
        <dbReference type="ARBA" id="ARBA00004651"/>
    </source>
</evidence>
<feature type="transmembrane region" description="Helical" evidence="7">
    <location>
        <begin position="220"/>
        <end position="244"/>
    </location>
</feature>
<evidence type="ECO:0000256" key="7">
    <source>
        <dbReference type="SAM" id="Phobius"/>
    </source>
</evidence>
<evidence type="ECO:0000256" key="5">
    <source>
        <dbReference type="ARBA" id="ARBA00022989"/>
    </source>
</evidence>
<sequence length="424" mass="45656">MLETLRRLPRSQMLRKLMGLYSIQATNVLFPLLTLPYLSRVLGPESFGLYATGQALSLFLQGLLEYGLALSGTREVSKHRNEKEFLSQLLASALTARLLLTIPATFLSILAFFSLPMLKGQVALTLAASAWAFAFSLNPTWFFLGLERVRMVAFLEVLPRALSALGIFSFVKEPSQAYLPLLLNALATLLASAIGILFLRGEIGVRLASPREGAALLKTGLPLFVFRIAAGLQATASVFILGLFVPSGQVGLYAAVDRVVKPLTVAWEPFNRLFSARLAYLAQTDSSRGNALGRQVFGVMVGLGLLGTVVIYLAAPTLVPLLLGGKYAEGVGIMRILSLILPLSAVAHFLGAQWMLPHGMDRPLAGIALLAVFLSVIIGSLSAHFLGILGMAWTEVLTTALIALARLGYLARAKRLPWQNRAGA</sequence>
<evidence type="ECO:0000313" key="8">
    <source>
        <dbReference type="EMBL" id="TBH17409.1"/>
    </source>
</evidence>
<evidence type="ECO:0000256" key="3">
    <source>
        <dbReference type="ARBA" id="ARBA00022475"/>
    </source>
</evidence>
<dbReference type="EMBL" id="SIJL01000013">
    <property type="protein sequence ID" value="TBH17409.1"/>
    <property type="molecule type" value="Genomic_DNA"/>
</dbReference>
<dbReference type="GO" id="GO:0005886">
    <property type="term" value="C:plasma membrane"/>
    <property type="evidence" value="ECO:0007669"/>
    <property type="project" value="UniProtKB-SubCell"/>
</dbReference>
<gene>
    <name evidence="8" type="ORF">ETP66_09620</name>
</gene>
<feature type="transmembrane region" description="Helical" evidence="7">
    <location>
        <begin position="89"/>
        <end position="115"/>
    </location>
</feature>
<protein>
    <submittedName>
        <fullName evidence="8">Flippase</fullName>
    </submittedName>
</protein>
<reference evidence="8 9" key="1">
    <citation type="submission" date="2019-02" db="EMBL/GenBank/DDBJ databases">
        <title>Thermus sp. a novel from hot spring.</title>
        <authorList>
            <person name="Zhao Z."/>
        </authorList>
    </citation>
    <scope>NUCLEOTIDE SEQUENCE [LARGE SCALE GENOMIC DNA]</scope>
    <source>
        <strain evidence="8 9">CFH 72773T</strain>
    </source>
</reference>
<dbReference type="InterPro" id="IPR002797">
    <property type="entry name" value="Polysacc_synth"/>
</dbReference>
<dbReference type="PANTHER" id="PTHR30250">
    <property type="entry name" value="PST FAMILY PREDICTED COLANIC ACID TRANSPORTER"/>
    <property type="match status" value="1"/>
</dbReference>